<evidence type="ECO:0000313" key="1">
    <source>
        <dbReference type="EMBL" id="WVZ56064.1"/>
    </source>
</evidence>
<proteinExistence type="predicted"/>
<name>A0AAQ3PUV7_PASNO</name>
<protein>
    <submittedName>
        <fullName evidence="1">Uncharacterized protein</fullName>
    </submittedName>
</protein>
<gene>
    <name evidence="1" type="ORF">U9M48_006645</name>
</gene>
<dbReference type="Proteomes" id="UP001341281">
    <property type="component" value="Chromosome 02"/>
</dbReference>
<sequence length="66" mass="7412">MPPRTRPRCCIRADRSSSLYPPCVADRGDMTLNMVARDSMPEKLADDIDSVVRRLSVEGITYSILL</sequence>
<keyword evidence="2" id="KW-1185">Reference proteome</keyword>
<reference evidence="1 2" key="1">
    <citation type="submission" date="2024-02" db="EMBL/GenBank/DDBJ databases">
        <title>High-quality chromosome-scale genome assembly of Pensacola bahiagrass (Paspalum notatum Flugge var. saurae).</title>
        <authorList>
            <person name="Vega J.M."/>
            <person name="Podio M."/>
            <person name="Orjuela J."/>
            <person name="Siena L.A."/>
            <person name="Pessino S.C."/>
            <person name="Combes M.C."/>
            <person name="Mariac C."/>
            <person name="Albertini E."/>
            <person name="Pupilli F."/>
            <person name="Ortiz J.P.A."/>
            <person name="Leblanc O."/>
        </authorList>
    </citation>
    <scope>NUCLEOTIDE SEQUENCE [LARGE SCALE GENOMIC DNA]</scope>
    <source>
        <strain evidence="1">R1</strain>
        <tissue evidence="1">Leaf</tissue>
    </source>
</reference>
<dbReference type="AlphaFoldDB" id="A0AAQ3PUV7"/>
<dbReference type="EMBL" id="CP144746">
    <property type="protein sequence ID" value="WVZ56064.1"/>
    <property type="molecule type" value="Genomic_DNA"/>
</dbReference>
<accession>A0AAQ3PUV7</accession>
<evidence type="ECO:0000313" key="2">
    <source>
        <dbReference type="Proteomes" id="UP001341281"/>
    </source>
</evidence>
<organism evidence="1 2">
    <name type="scientific">Paspalum notatum var. saurae</name>
    <dbReference type="NCBI Taxonomy" id="547442"/>
    <lineage>
        <taxon>Eukaryota</taxon>
        <taxon>Viridiplantae</taxon>
        <taxon>Streptophyta</taxon>
        <taxon>Embryophyta</taxon>
        <taxon>Tracheophyta</taxon>
        <taxon>Spermatophyta</taxon>
        <taxon>Magnoliopsida</taxon>
        <taxon>Liliopsida</taxon>
        <taxon>Poales</taxon>
        <taxon>Poaceae</taxon>
        <taxon>PACMAD clade</taxon>
        <taxon>Panicoideae</taxon>
        <taxon>Andropogonodae</taxon>
        <taxon>Paspaleae</taxon>
        <taxon>Paspalinae</taxon>
        <taxon>Paspalum</taxon>
    </lineage>
</organism>